<organism evidence="2 3">
    <name type="scientific">Riccia fluitans</name>
    <dbReference type="NCBI Taxonomy" id="41844"/>
    <lineage>
        <taxon>Eukaryota</taxon>
        <taxon>Viridiplantae</taxon>
        <taxon>Streptophyta</taxon>
        <taxon>Embryophyta</taxon>
        <taxon>Marchantiophyta</taxon>
        <taxon>Marchantiopsida</taxon>
        <taxon>Marchantiidae</taxon>
        <taxon>Marchantiales</taxon>
        <taxon>Ricciaceae</taxon>
        <taxon>Riccia</taxon>
    </lineage>
</organism>
<gene>
    <name evidence="2" type="ORF">R1flu_007116</name>
</gene>
<proteinExistence type="predicted"/>
<evidence type="ECO:0000313" key="3">
    <source>
        <dbReference type="Proteomes" id="UP001605036"/>
    </source>
</evidence>
<accession>A0ABD1Z0Z5</accession>
<dbReference type="InterPro" id="IPR014710">
    <property type="entry name" value="RmlC-like_jellyroll"/>
</dbReference>
<name>A0ABD1Z0Z5_9MARC</name>
<dbReference type="InterPro" id="IPR011051">
    <property type="entry name" value="RmlC_Cupin_sf"/>
</dbReference>
<dbReference type="Pfam" id="PF06172">
    <property type="entry name" value="Cupin_5"/>
    <property type="match status" value="1"/>
</dbReference>
<evidence type="ECO:0000313" key="2">
    <source>
        <dbReference type="EMBL" id="KAL2635637.1"/>
    </source>
</evidence>
<dbReference type="PANTHER" id="PTHR33387">
    <property type="entry name" value="RMLC-LIKE JELLY ROLL FOLD PROTEIN"/>
    <property type="match status" value="1"/>
</dbReference>
<sequence length="130" mass="14737">MGIQHLREAYSLQPHPEGGFYAETFRDDSVILRTDALPDRFKVDRPISTAIYFLVPTGSISRLHRIPSAEVWHFYEGEPLTIFELDGETGLTKHTVLGRDVAAGQLLQYVVRPTVWFGAYPTGDYKVQVK</sequence>
<dbReference type="EMBL" id="JBHFFA010000003">
    <property type="protein sequence ID" value="KAL2635637.1"/>
    <property type="molecule type" value="Genomic_DNA"/>
</dbReference>
<dbReference type="SUPFAM" id="SSF51182">
    <property type="entry name" value="RmlC-like cupins"/>
    <property type="match status" value="1"/>
</dbReference>
<dbReference type="Proteomes" id="UP001605036">
    <property type="component" value="Unassembled WGS sequence"/>
</dbReference>
<reference evidence="2 3" key="1">
    <citation type="submission" date="2024-09" db="EMBL/GenBank/DDBJ databases">
        <title>Chromosome-scale assembly of Riccia fluitans.</title>
        <authorList>
            <person name="Paukszto L."/>
            <person name="Sawicki J."/>
            <person name="Karawczyk K."/>
            <person name="Piernik-Szablinska J."/>
            <person name="Szczecinska M."/>
            <person name="Mazdziarz M."/>
        </authorList>
    </citation>
    <scope>NUCLEOTIDE SEQUENCE [LARGE SCALE GENOMIC DNA]</scope>
    <source>
        <strain evidence="2">Rf_01</strain>
        <tissue evidence="2">Aerial parts of the thallus</tissue>
    </source>
</reference>
<comment type="caution">
    <text evidence="2">The sequence shown here is derived from an EMBL/GenBank/DDBJ whole genome shotgun (WGS) entry which is preliminary data.</text>
</comment>
<dbReference type="CDD" id="cd06121">
    <property type="entry name" value="cupin_YML079wp"/>
    <property type="match status" value="1"/>
</dbReference>
<keyword evidence="3" id="KW-1185">Reference proteome</keyword>
<dbReference type="InterPro" id="IPR009327">
    <property type="entry name" value="Cupin_DUF985"/>
</dbReference>
<protein>
    <recommendedName>
        <fullName evidence="1">DUF985 domain-containing protein</fullName>
    </recommendedName>
</protein>
<evidence type="ECO:0000259" key="1">
    <source>
        <dbReference type="Pfam" id="PF06172"/>
    </source>
</evidence>
<dbReference type="InterPro" id="IPR039935">
    <property type="entry name" value="YML079W-like"/>
</dbReference>
<dbReference type="Gene3D" id="2.60.120.10">
    <property type="entry name" value="Jelly Rolls"/>
    <property type="match status" value="1"/>
</dbReference>
<feature type="domain" description="DUF985" evidence="1">
    <location>
        <begin position="8"/>
        <end position="124"/>
    </location>
</feature>
<dbReference type="AlphaFoldDB" id="A0ABD1Z0Z5"/>
<dbReference type="PANTHER" id="PTHR33387:SF3">
    <property type="entry name" value="DUF985 DOMAIN-CONTAINING PROTEIN"/>
    <property type="match status" value="1"/>
</dbReference>